<gene>
    <name evidence="10" type="ORF">U7230_07475</name>
</gene>
<dbReference type="PANTHER" id="PTHR30576:SF0">
    <property type="entry name" value="UNDECAPRENYL-PHOSPHATE N-ACETYLGALACTOSAMINYL 1-PHOSPHATE TRANSFERASE-RELATED"/>
    <property type="match status" value="1"/>
</dbReference>
<evidence type="ECO:0000313" key="10">
    <source>
        <dbReference type="EMBL" id="WRP18823.1"/>
    </source>
</evidence>
<evidence type="ECO:0000256" key="4">
    <source>
        <dbReference type="ARBA" id="ARBA00022692"/>
    </source>
</evidence>
<feature type="domain" description="Bacterial sugar transferase" evidence="9">
    <location>
        <begin position="224"/>
        <end position="404"/>
    </location>
</feature>
<dbReference type="Proteomes" id="UP001332192">
    <property type="component" value="Chromosome"/>
</dbReference>
<dbReference type="EC" id="2.7.8.-" evidence="10"/>
<dbReference type="InterPro" id="IPR017475">
    <property type="entry name" value="EPS_sugar_tfrase"/>
</dbReference>
<dbReference type="PANTHER" id="PTHR30576">
    <property type="entry name" value="COLANIC BIOSYNTHESIS UDP-GLUCOSE LIPID CARRIER TRANSFERASE"/>
    <property type="match status" value="1"/>
</dbReference>
<protein>
    <submittedName>
        <fullName evidence="10">Sugar transferase</fullName>
        <ecNumber evidence="10">2.7.8.-</ecNumber>
    </submittedName>
</protein>
<proteinExistence type="inferred from homology"/>
<accession>A0ABZ1C4B9</accession>
<evidence type="ECO:0000256" key="3">
    <source>
        <dbReference type="ARBA" id="ARBA00022679"/>
    </source>
</evidence>
<evidence type="ECO:0000256" key="7">
    <source>
        <dbReference type="SAM" id="MobiDB-lite"/>
    </source>
</evidence>
<evidence type="ECO:0000256" key="5">
    <source>
        <dbReference type="ARBA" id="ARBA00022989"/>
    </source>
</evidence>
<dbReference type="InterPro" id="IPR003362">
    <property type="entry name" value="Bact_transf"/>
</dbReference>
<comment type="similarity">
    <text evidence="2">Belongs to the bacterial sugar transferase family.</text>
</comment>
<keyword evidence="6 8" id="KW-0472">Membrane</keyword>
<dbReference type="GO" id="GO:0016740">
    <property type="term" value="F:transferase activity"/>
    <property type="evidence" value="ECO:0007669"/>
    <property type="project" value="UniProtKB-KW"/>
</dbReference>
<feature type="transmembrane region" description="Helical" evidence="8">
    <location>
        <begin position="29"/>
        <end position="48"/>
    </location>
</feature>
<evidence type="ECO:0000256" key="6">
    <source>
        <dbReference type="ARBA" id="ARBA00023136"/>
    </source>
</evidence>
<feature type="transmembrane region" description="Helical" evidence="8">
    <location>
        <begin position="122"/>
        <end position="141"/>
    </location>
</feature>
<evidence type="ECO:0000256" key="2">
    <source>
        <dbReference type="ARBA" id="ARBA00006464"/>
    </source>
</evidence>
<keyword evidence="5 8" id="KW-1133">Transmembrane helix</keyword>
<evidence type="ECO:0000313" key="11">
    <source>
        <dbReference type="Proteomes" id="UP001332192"/>
    </source>
</evidence>
<comment type="subcellular location">
    <subcellularLocation>
        <location evidence="1">Membrane</location>
        <topology evidence="1">Multi-pass membrane protein</topology>
    </subcellularLocation>
</comment>
<name>A0ABZ1C4B9_9FIRM</name>
<feature type="transmembrane region" description="Helical" evidence="8">
    <location>
        <begin position="94"/>
        <end position="116"/>
    </location>
</feature>
<dbReference type="Pfam" id="PF02397">
    <property type="entry name" value="Bac_transf"/>
    <property type="match status" value="1"/>
</dbReference>
<sequence length="443" mass="48832">MGRLQRSGKLNGEPKGWLGTLLSSWHADLLGSLVLGGVSYFLALWIRWGGHVPSHLWQPVGYAASAGLLGLVIGGSLVDLWGRHRSWAAVSYSAFLASSFSILFAMASVYALRVVAIPRLTFALAVGLLWGCLVLWQWILLRIKAAWSADAVSTSMDIREQGLGDHVTELTHLLSGDKPLNGNVVVLPGARELLLASSRFYEDGDHLLLEIRPRACQWPAPALKRMIDVLLSSFGLVLTSPVWILAALAVRLDTPGPVLFQQARVGQGGRIFEILKFRTMVDHAEDDTGPVLASRDDPRVTRVGRWLRTFRIDELPQLLNVLRGDMSLIGPRPERPEFVKHYREEIEGYDLRHLVKPGITGLAQIRGRYDTAAEDKLRFDLAYIFLWSPLLDLKIILQTIEVMLTPERARGVTRKTPSAPAARTANSVPSGVPNAQGSTGLEV</sequence>
<dbReference type="RefSeq" id="WP_324718094.1">
    <property type="nucleotide sequence ID" value="NZ_CP141615.1"/>
</dbReference>
<keyword evidence="11" id="KW-1185">Reference proteome</keyword>
<evidence type="ECO:0000256" key="8">
    <source>
        <dbReference type="SAM" id="Phobius"/>
    </source>
</evidence>
<evidence type="ECO:0000259" key="9">
    <source>
        <dbReference type="Pfam" id="PF02397"/>
    </source>
</evidence>
<organism evidence="10 11">
    <name type="scientific">Carboxydichorda subterranea</name>
    <dbReference type="NCBI Taxonomy" id="3109565"/>
    <lineage>
        <taxon>Bacteria</taxon>
        <taxon>Bacillati</taxon>
        <taxon>Bacillota</taxon>
        <taxon>Limnochordia</taxon>
        <taxon>Limnochordales</taxon>
        <taxon>Geochordaceae</taxon>
        <taxon>Carboxydichorda</taxon>
    </lineage>
</organism>
<dbReference type="NCBIfam" id="TIGR03025">
    <property type="entry name" value="EPS_sugtrans"/>
    <property type="match status" value="1"/>
</dbReference>
<dbReference type="EMBL" id="CP141615">
    <property type="protein sequence ID" value="WRP18823.1"/>
    <property type="molecule type" value="Genomic_DNA"/>
</dbReference>
<feature type="region of interest" description="Disordered" evidence="7">
    <location>
        <begin position="410"/>
        <end position="443"/>
    </location>
</feature>
<keyword evidence="4 8" id="KW-0812">Transmembrane</keyword>
<keyword evidence="3 10" id="KW-0808">Transferase</keyword>
<feature type="compositionally biased region" description="Polar residues" evidence="7">
    <location>
        <begin position="424"/>
        <end position="443"/>
    </location>
</feature>
<feature type="transmembrane region" description="Helical" evidence="8">
    <location>
        <begin position="60"/>
        <end position="82"/>
    </location>
</feature>
<reference evidence="10 11" key="1">
    <citation type="journal article" date="2024" name="Front. Microbiol.">
        <title>Novel thermophilic genera Geochorda gen. nov. and Carboxydochorda gen. nov. from the deep terrestrial subsurface reveal the ecophysiological diversity in the class Limnochordia.</title>
        <authorList>
            <person name="Karnachuk O.V."/>
            <person name="Lukina A.P."/>
            <person name="Avakyan M.R."/>
            <person name="Kadnikov V.V."/>
            <person name="Begmatov S."/>
            <person name="Beletsky A.V."/>
            <person name="Vlasova K.G."/>
            <person name="Novikov A.A."/>
            <person name="Shcherbakova V.A."/>
            <person name="Mardanov A.V."/>
            <person name="Ravin N.V."/>
        </authorList>
    </citation>
    <scope>NUCLEOTIDE SEQUENCE [LARGE SCALE GENOMIC DNA]</scope>
    <source>
        <strain evidence="10 11">L945</strain>
    </source>
</reference>
<evidence type="ECO:0000256" key="1">
    <source>
        <dbReference type="ARBA" id="ARBA00004141"/>
    </source>
</evidence>
<feature type="transmembrane region" description="Helical" evidence="8">
    <location>
        <begin position="229"/>
        <end position="250"/>
    </location>
</feature>